<keyword evidence="1" id="KW-0812">Transmembrane</keyword>
<dbReference type="EMBL" id="JAACFV010000129">
    <property type="protein sequence ID" value="KAF7504734.1"/>
    <property type="molecule type" value="Genomic_DNA"/>
</dbReference>
<feature type="transmembrane region" description="Helical" evidence="1">
    <location>
        <begin position="116"/>
        <end position="139"/>
    </location>
</feature>
<reference evidence="2" key="1">
    <citation type="submission" date="2020-02" db="EMBL/GenBank/DDBJ databases">
        <authorList>
            <person name="Palmer J.M."/>
        </authorList>
    </citation>
    <scope>NUCLEOTIDE SEQUENCE</scope>
    <source>
        <strain evidence="2">EPUS1.4</strain>
        <tissue evidence="2">Thallus</tissue>
    </source>
</reference>
<keyword evidence="3" id="KW-1185">Reference proteome</keyword>
<feature type="transmembrane region" description="Helical" evidence="1">
    <location>
        <begin position="194"/>
        <end position="214"/>
    </location>
</feature>
<keyword evidence="1" id="KW-1133">Transmembrane helix</keyword>
<protein>
    <submittedName>
        <fullName evidence="2">Uncharacterized protein</fullName>
    </submittedName>
</protein>
<feature type="transmembrane region" description="Helical" evidence="1">
    <location>
        <begin position="23"/>
        <end position="45"/>
    </location>
</feature>
<evidence type="ECO:0000256" key="1">
    <source>
        <dbReference type="SAM" id="Phobius"/>
    </source>
</evidence>
<dbReference type="AlphaFoldDB" id="A0A8H7AB34"/>
<keyword evidence="1" id="KW-0472">Membrane</keyword>
<evidence type="ECO:0000313" key="3">
    <source>
        <dbReference type="Proteomes" id="UP000606974"/>
    </source>
</evidence>
<dbReference type="OrthoDB" id="61370at2759"/>
<evidence type="ECO:0000313" key="2">
    <source>
        <dbReference type="EMBL" id="KAF7504734.1"/>
    </source>
</evidence>
<dbReference type="Proteomes" id="UP000606974">
    <property type="component" value="Unassembled WGS sequence"/>
</dbReference>
<gene>
    <name evidence="2" type="ORF">GJ744_001803</name>
</gene>
<proteinExistence type="predicted"/>
<organism evidence="2 3">
    <name type="scientific">Endocarpon pusillum</name>
    <dbReference type="NCBI Taxonomy" id="364733"/>
    <lineage>
        <taxon>Eukaryota</taxon>
        <taxon>Fungi</taxon>
        <taxon>Dikarya</taxon>
        <taxon>Ascomycota</taxon>
        <taxon>Pezizomycotina</taxon>
        <taxon>Eurotiomycetes</taxon>
        <taxon>Chaetothyriomycetidae</taxon>
        <taxon>Verrucariales</taxon>
        <taxon>Verrucariaceae</taxon>
        <taxon>Endocarpon</taxon>
    </lineage>
</organism>
<accession>A0A8H7AB34</accession>
<sequence>MAGFDLIPGNGSHNYTGVLTRSIVFSGALLAFLAATGLTLASIIVPNWISFENHTNHHTHIHYTYGLHQRCSSTNVHLTSPSSPLTTYHHLNCVSFPRSTDCHGDDRYFCSMWRSIGFLMSLAVVIEGMTIAAFMILLLGSKQRREQGWAVLSIMVVIAAVVQAAGMSITAYLFDNDPRFFVGWFLDKSWVLCTVSWSVQAFCAIAIAVAALTLPSEGGYELIPDAA</sequence>
<feature type="transmembrane region" description="Helical" evidence="1">
    <location>
        <begin position="151"/>
        <end position="174"/>
    </location>
</feature>
<name>A0A8H7AB34_9EURO</name>
<comment type="caution">
    <text evidence="2">The sequence shown here is derived from an EMBL/GenBank/DDBJ whole genome shotgun (WGS) entry which is preliminary data.</text>
</comment>
<dbReference type="Gene3D" id="1.20.140.150">
    <property type="match status" value="1"/>
</dbReference>